<comment type="caution">
    <text evidence="6">The sequence shown here is derived from an EMBL/GenBank/DDBJ whole genome shotgun (WGS) entry which is preliminary data.</text>
</comment>
<evidence type="ECO:0000313" key="6">
    <source>
        <dbReference type="EMBL" id="MBB3926399.1"/>
    </source>
</evidence>
<evidence type="ECO:0000259" key="5">
    <source>
        <dbReference type="PROSITE" id="PS50977"/>
    </source>
</evidence>
<keyword evidence="3" id="KW-0804">Transcription</keyword>
<dbReference type="SUPFAM" id="SSF48498">
    <property type="entry name" value="Tetracyclin repressor-like, C-terminal domain"/>
    <property type="match status" value="1"/>
</dbReference>
<dbReference type="GO" id="GO:0003700">
    <property type="term" value="F:DNA-binding transcription factor activity"/>
    <property type="evidence" value="ECO:0007669"/>
    <property type="project" value="TreeGrafter"/>
</dbReference>
<dbReference type="Pfam" id="PF00440">
    <property type="entry name" value="TetR_N"/>
    <property type="match status" value="1"/>
</dbReference>
<dbReference type="SUPFAM" id="SSF46689">
    <property type="entry name" value="Homeodomain-like"/>
    <property type="match status" value="1"/>
</dbReference>
<protein>
    <submittedName>
        <fullName evidence="6">AcrR family transcriptional regulator</fullName>
    </submittedName>
</protein>
<dbReference type="PANTHER" id="PTHR30055:SF234">
    <property type="entry name" value="HTH-TYPE TRANSCRIPTIONAL REGULATOR BETI"/>
    <property type="match status" value="1"/>
</dbReference>
<feature type="domain" description="HTH tetR-type" evidence="5">
    <location>
        <begin position="18"/>
        <end position="78"/>
    </location>
</feature>
<evidence type="ECO:0000256" key="3">
    <source>
        <dbReference type="ARBA" id="ARBA00023163"/>
    </source>
</evidence>
<dbReference type="PROSITE" id="PS50977">
    <property type="entry name" value="HTH_TETR_2"/>
    <property type="match status" value="1"/>
</dbReference>
<dbReference type="PRINTS" id="PR00455">
    <property type="entry name" value="HTHTETR"/>
</dbReference>
<organism evidence="6 7">
    <name type="scientific">Sphingobium jiangsuense</name>
    <dbReference type="NCBI Taxonomy" id="870476"/>
    <lineage>
        <taxon>Bacteria</taxon>
        <taxon>Pseudomonadati</taxon>
        <taxon>Pseudomonadota</taxon>
        <taxon>Alphaproteobacteria</taxon>
        <taxon>Sphingomonadales</taxon>
        <taxon>Sphingomonadaceae</taxon>
        <taxon>Sphingobium</taxon>
    </lineage>
</organism>
<evidence type="ECO:0000256" key="2">
    <source>
        <dbReference type="ARBA" id="ARBA00023125"/>
    </source>
</evidence>
<keyword evidence="7" id="KW-1185">Reference proteome</keyword>
<dbReference type="Proteomes" id="UP000571950">
    <property type="component" value="Unassembled WGS sequence"/>
</dbReference>
<proteinExistence type="predicted"/>
<dbReference type="AlphaFoldDB" id="A0A7W6FQV3"/>
<dbReference type="InterPro" id="IPR009057">
    <property type="entry name" value="Homeodomain-like_sf"/>
</dbReference>
<keyword evidence="1" id="KW-0805">Transcription regulation</keyword>
<dbReference type="InterPro" id="IPR001647">
    <property type="entry name" value="HTH_TetR"/>
</dbReference>
<dbReference type="InterPro" id="IPR050109">
    <property type="entry name" value="HTH-type_TetR-like_transc_reg"/>
</dbReference>
<evidence type="ECO:0000256" key="4">
    <source>
        <dbReference type="PROSITE-ProRule" id="PRU00335"/>
    </source>
</evidence>
<name>A0A7W6FQV3_9SPHN</name>
<reference evidence="6 7" key="1">
    <citation type="submission" date="2020-08" db="EMBL/GenBank/DDBJ databases">
        <title>Genomic Encyclopedia of Type Strains, Phase IV (KMG-IV): sequencing the most valuable type-strain genomes for metagenomic binning, comparative biology and taxonomic classification.</title>
        <authorList>
            <person name="Goeker M."/>
        </authorList>
    </citation>
    <scope>NUCLEOTIDE SEQUENCE [LARGE SCALE GENOMIC DNA]</scope>
    <source>
        <strain evidence="6 7">DSM 26189</strain>
    </source>
</reference>
<dbReference type="InterPro" id="IPR036271">
    <property type="entry name" value="Tet_transcr_reg_TetR-rel_C_sf"/>
</dbReference>
<feature type="DNA-binding region" description="H-T-H motif" evidence="4">
    <location>
        <begin position="41"/>
        <end position="60"/>
    </location>
</feature>
<dbReference type="RefSeq" id="WP_188071897.1">
    <property type="nucleotide sequence ID" value="NZ_BSPS01000006.1"/>
</dbReference>
<dbReference type="EMBL" id="JACIDT010000006">
    <property type="protein sequence ID" value="MBB3926399.1"/>
    <property type="molecule type" value="Genomic_DNA"/>
</dbReference>
<dbReference type="Gene3D" id="1.10.357.10">
    <property type="entry name" value="Tetracycline Repressor, domain 2"/>
    <property type="match status" value="1"/>
</dbReference>
<evidence type="ECO:0000313" key="7">
    <source>
        <dbReference type="Proteomes" id="UP000571950"/>
    </source>
</evidence>
<sequence length="243" mass="27903">MMMQPETTPAVDLLGDLGVTEKKIVEAARHCFETAGVAKTRMEDIASQAGVSRQTVYKYFSGKEDIIDRIGHLEIVKVNQIIRSRMTREHDFADKITEAIVLSIEVSRENPYLMRVIRDADLMPRYSGRQVSLYVWQRTQWSGLIEHARRTGELAEDLDLDRVVHWILMSQLMLLLAYERLSLAGDDLRHFIRRFIVEPMLSGHSGPSSDNSLELQRLREENMALKDLVSRQALELHGMRRAG</sequence>
<dbReference type="PANTHER" id="PTHR30055">
    <property type="entry name" value="HTH-TYPE TRANSCRIPTIONAL REGULATOR RUTR"/>
    <property type="match status" value="1"/>
</dbReference>
<dbReference type="GO" id="GO:0000976">
    <property type="term" value="F:transcription cis-regulatory region binding"/>
    <property type="evidence" value="ECO:0007669"/>
    <property type="project" value="TreeGrafter"/>
</dbReference>
<evidence type="ECO:0000256" key="1">
    <source>
        <dbReference type="ARBA" id="ARBA00023015"/>
    </source>
</evidence>
<accession>A0A7W6FQV3</accession>
<keyword evidence="2 4" id="KW-0238">DNA-binding</keyword>
<gene>
    <name evidence="6" type="ORF">GGR43_002116</name>
</gene>